<comment type="caution">
    <text evidence="1">The sequence shown here is derived from an EMBL/GenBank/DDBJ whole genome shotgun (WGS) entry which is preliminary data.</text>
</comment>
<dbReference type="Proteomes" id="UP000473014">
    <property type="component" value="Unassembled WGS sequence"/>
</dbReference>
<sequence>MAALSQTGEIETASRSAKAEAERRLEEVVDVLPGAPRQLGAAAVDHCLRHVPFEGESAGPLSCQWRLERYVVFDGDPRTVGEAWGKALDGDRWIGSRAPFPPDFARTSERYEYRSPQTHDRLVVTLVQDSGELRLLDTPPSIEPHEEYGREQRAFTGRKAAEQAVAEGRRVARISLVRAYYRQDDHTPLEPVAW</sequence>
<evidence type="ECO:0000313" key="2">
    <source>
        <dbReference type="Proteomes" id="UP000473014"/>
    </source>
</evidence>
<proteinExistence type="predicted"/>
<keyword evidence="2" id="KW-1185">Reference proteome</keyword>
<dbReference type="EMBL" id="WIXO01000001">
    <property type="protein sequence ID" value="MTE18119.1"/>
    <property type="molecule type" value="Genomic_DNA"/>
</dbReference>
<reference evidence="1 2" key="1">
    <citation type="submission" date="2019-11" db="EMBL/GenBank/DDBJ databases">
        <authorList>
            <person name="Yuan L."/>
        </authorList>
    </citation>
    <scope>NUCLEOTIDE SEQUENCE [LARGE SCALE GENOMIC DNA]</scope>
    <source>
        <strain evidence="1 2">TRM43335</strain>
    </source>
</reference>
<name>A0A6G2B7S3_9ACTN</name>
<evidence type="ECO:0000313" key="1">
    <source>
        <dbReference type="EMBL" id="MTE18119.1"/>
    </source>
</evidence>
<accession>A0A6G2B7S3</accession>
<protein>
    <submittedName>
        <fullName evidence="1">Uncharacterized protein</fullName>
    </submittedName>
</protein>
<dbReference type="AlphaFoldDB" id="A0A6G2B7S3"/>
<organism evidence="1 2">
    <name type="scientific">Streptomyces taklimakanensis</name>
    <dbReference type="NCBI Taxonomy" id="2569853"/>
    <lineage>
        <taxon>Bacteria</taxon>
        <taxon>Bacillati</taxon>
        <taxon>Actinomycetota</taxon>
        <taxon>Actinomycetes</taxon>
        <taxon>Kitasatosporales</taxon>
        <taxon>Streptomycetaceae</taxon>
        <taxon>Streptomyces</taxon>
    </lineage>
</organism>
<gene>
    <name evidence="1" type="ORF">F0L17_03030</name>
</gene>
<dbReference type="OrthoDB" id="4194918at2"/>